<gene>
    <name evidence="2" type="ORF">NCTC12282_04819</name>
</gene>
<proteinExistence type="predicted"/>
<evidence type="ECO:0000313" key="2">
    <source>
        <dbReference type="EMBL" id="VFS51047.1"/>
    </source>
</evidence>
<protein>
    <submittedName>
        <fullName evidence="2">Uncharacterized protein</fullName>
    </submittedName>
</protein>
<dbReference type="Proteomes" id="UP000373449">
    <property type="component" value="Unassembled WGS sequence"/>
</dbReference>
<dbReference type="AlphaFoldDB" id="A0A484ZQP1"/>
<dbReference type="EMBL" id="CAADJA010000002">
    <property type="protein sequence ID" value="VFS51047.1"/>
    <property type="molecule type" value="Genomic_DNA"/>
</dbReference>
<evidence type="ECO:0000313" key="3">
    <source>
        <dbReference type="Proteomes" id="UP000373449"/>
    </source>
</evidence>
<evidence type="ECO:0000256" key="1">
    <source>
        <dbReference type="SAM" id="MobiDB-lite"/>
    </source>
</evidence>
<accession>A0A484ZQP1</accession>
<sequence>MLCQSLVTRVVHGFLAIGFVNPTFEVIGDQQFRNSAQKAQAPTVGVEPGCHILSFTGIDVDVVGRLHDRATKMTAQHSSPALDSPLTSTCQVPKFRA</sequence>
<feature type="region of interest" description="Disordered" evidence="1">
    <location>
        <begin position="74"/>
        <end position="97"/>
    </location>
</feature>
<reference evidence="2 3" key="1">
    <citation type="submission" date="2019-03" db="EMBL/GenBank/DDBJ databases">
        <authorList>
            <consortium name="Pathogen Informatics"/>
        </authorList>
    </citation>
    <scope>NUCLEOTIDE SEQUENCE [LARGE SCALE GENOMIC DNA]</scope>
    <source>
        <strain evidence="2 3">NCTC12282</strain>
    </source>
</reference>
<feature type="compositionally biased region" description="Polar residues" evidence="1">
    <location>
        <begin position="74"/>
        <end position="91"/>
    </location>
</feature>
<name>A0A484ZQP1_9GAMM</name>
<organism evidence="2 3">
    <name type="scientific">Budvicia aquatica</name>
    <dbReference type="NCBI Taxonomy" id="82979"/>
    <lineage>
        <taxon>Bacteria</taxon>
        <taxon>Pseudomonadati</taxon>
        <taxon>Pseudomonadota</taxon>
        <taxon>Gammaproteobacteria</taxon>
        <taxon>Enterobacterales</taxon>
        <taxon>Budviciaceae</taxon>
        <taxon>Budvicia</taxon>
    </lineage>
</organism>